<sequence length="292" mass="33094">MKEKKVEKIQFKSGFVTLIGRSNSGKSTLLNALVGTKLAAVTHKPQTTRHIIHGVLNYPGGQAVFVDTPGVLRDHHNILAGKLGELVNDAIKDIDLAIYVVDPCKAVGAEERFIQSLLRKLDIPKILVINKSDLSAKEKSYIDDYKILGEEYQAVFELSALLNRHVEPLREKVLELLPIGEQLYPLDQITNVNREFLIAEVVREKVLLALRQEVPYTTHVEVQSFEDKGEIVVVKATIFTYDKRYKKMIIGANGRAIKEIGIAARKELEIAMNRKVFLELEVETDRRWEDRI</sequence>
<dbReference type="STRING" id="1798709.A2538_03715"/>
<dbReference type="Proteomes" id="UP000178254">
    <property type="component" value="Unassembled WGS sequence"/>
</dbReference>
<comment type="subunit">
    <text evidence="6">Monomer.</text>
</comment>
<dbReference type="EMBL" id="MFRE01000015">
    <property type="protein sequence ID" value="OGH93945.1"/>
    <property type="molecule type" value="Genomic_DNA"/>
</dbReference>
<keyword evidence="4 6" id="KW-0694">RNA-binding</keyword>
<dbReference type="InterPro" id="IPR004044">
    <property type="entry name" value="KH_dom_type_2"/>
</dbReference>
<name>A0A1F6PCQ2_9BACT</name>
<keyword evidence="6" id="KW-1003">Cell membrane</keyword>
<evidence type="ECO:0000256" key="2">
    <source>
        <dbReference type="ARBA" id="ARBA00020484"/>
    </source>
</evidence>
<dbReference type="CDD" id="cd04163">
    <property type="entry name" value="Era"/>
    <property type="match status" value="1"/>
</dbReference>
<comment type="caution">
    <text evidence="6">Lacks conserved residue(s) required for the propagation of feature annotation.</text>
</comment>
<dbReference type="Gene3D" id="3.40.50.300">
    <property type="entry name" value="P-loop containing nucleotide triphosphate hydrolases"/>
    <property type="match status" value="1"/>
</dbReference>
<evidence type="ECO:0000259" key="9">
    <source>
        <dbReference type="PROSITE" id="PS50823"/>
    </source>
</evidence>
<keyword evidence="6" id="KW-0690">Ribosome biogenesis</keyword>
<dbReference type="NCBIfam" id="TIGR00436">
    <property type="entry name" value="era"/>
    <property type="match status" value="1"/>
</dbReference>
<keyword evidence="6" id="KW-0699">rRNA-binding</keyword>
<gene>
    <name evidence="6" type="primary">era</name>
    <name evidence="11" type="ORF">A2538_03715</name>
</gene>
<dbReference type="InterPro" id="IPR005225">
    <property type="entry name" value="Small_GTP-bd"/>
</dbReference>
<dbReference type="HAMAP" id="MF_00367">
    <property type="entry name" value="GTPase_Era"/>
    <property type="match status" value="1"/>
</dbReference>
<dbReference type="SUPFAM" id="SSF54814">
    <property type="entry name" value="Prokaryotic type KH domain (KH-domain type II)"/>
    <property type="match status" value="1"/>
</dbReference>
<comment type="similarity">
    <text evidence="1 6 7 8">Belongs to the TRAFAC class TrmE-Era-EngA-EngB-Septin-like GTPase superfamily. Era GTPase family.</text>
</comment>
<dbReference type="PRINTS" id="PR00326">
    <property type="entry name" value="GTP1OBG"/>
</dbReference>
<feature type="region of interest" description="G2" evidence="7">
    <location>
        <begin position="46"/>
        <end position="50"/>
    </location>
</feature>
<dbReference type="GO" id="GO:0005886">
    <property type="term" value="C:plasma membrane"/>
    <property type="evidence" value="ECO:0007669"/>
    <property type="project" value="UniProtKB-SubCell"/>
</dbReference>
<evidence type="ECO:0000256" key="5">
    <source>
        <dbReference type="ARBA" id="ARBA00023134"/>
    </source>
</evidence>
<evidence type="ECO:0000313" key="12">
    <source>
        <dbReference type="Proteomes" id="UP000178254"/>
    </source>
</evidence>
<evidence type="ECO:0000256" key="3">
    <source>
        <dbReference type="ARBA" id="ARBA00022741"/>
    </source>
</evidence>
<accession>A0A1F6PCQ2</accession>
<dbReference type="InterPro" id="IPR005662">
    <property type="entry name" value="GTPase_Era-like"/>
</dbReference>
<dbReference type="GO" id="GO:0005737">
    <property type="term" value="C:cytoplasm"/>
    <property type="evidence" value="ECO:0007669"/>
    <property type="project" value="UniProtKB-SubCell"/>
</dbReference>
<feature type="region of interest" description="G5" evidence="7">
    <location>
        <begin position="158"/>
        <end position="160"/>
    </location>
</feature>
<evidence type="ECO:0000256" key="4">
    <source>
        <dbReference type="ARBA" id="ARBA00022884"/>
    </source>
</evidence>
<dbReference type="PROSITE" id="PS50823">
    <property type="entry name" value="KH_TYPE_2"/>
    <property type="match status" value="1"/>
</dbReference>
<reference evidence="11 12" key="1">
    <citation type="journal article" date="2016" name="Nat. Commun.">
        <title>Thousands of microbial genomes shed light on interconnected biogeochemical processes in an aquifer system.</title>
        <authorList>
            <person name="Anantharaman K."/>
            <person name="Brown C.T."/>
            <person name="Hug L.A."/>
            <person name="Sharon I."/>
            <person name="Castelle C.J."/>
            <person name="Probst A.J."/>
            <person name="Thomas B.C."/>
            <person name="Singh A."/>
            <person name="Wilkins M.J."/>
            <person name="Karaoz U."/>
            <person name="Brodie E.L."/>
            <person name="Williams K.H."/>
            <person name="Hubbard S.S."/>
            <person name="Banfield J.F."/>
        </authorList>
    </citation>
    <scope>NUCLEOTIDE SEQUENCE [LARGE SCALE GENOMIC DNA]</scope>
</reference>
<evidence type="ECO:0000256" key="8">
    <source>
        <dbReference type="RuleBase" id="RU003761"/>
    </source>
</evidence>
<feature type="binding site" evidence="6">
    <location>
        <begin position="67"/>
        <end position="71"/>
    </location>
    <ligand>
        <name>GTP</name>
        <dbReference type="ChEBI" id="CHEBI:37565"/>
    </ligand>
</feature>
<evidence type="ECO:0000256" key="1">
    <source>
        <dbReference type="ARBA" id="ARBA00007921"/>
    </source>
</evidence>
<feature type="domain" description="KH type-2" evidence="9">
    <location>
        <begin position="202"/>
        <end position="286"/>
    </location>
</feature>
<dbReference type="InterPro" id="IPR015946">
    <property type="entry name" value="KH_dom-like_a/b"/>
</dbReference>
<dbReference type="InterPro" id="IPR006073">
    <property type="entry name" value="GTP-bd"/>
</dbReference>
<dbReference type="PROSITE" id="PS51713">
    <property type="entry name" value="G_ERA"/>
    <property type="match status" value="1"/>
</dbReference>
<proteinExistence type="inferred from homology"/>
<dbReference type="GO" id="GO:0043024">
    <property type="term" value="F:ribosomal small subunit binding"/>
    <property type="evidence" value="ECO:0007669"/>
    <property type="project" value="TreeGrafter"/>
</dbReference>
<dbReference type="Pfam" id="PF07650">
    <property type="entry name" value="KH_2"/>
    <property type="match status" value="1"/>
</dbReference>
<dbReference type="AlphaFoldDB" id="A0A1F6PCQ2"/>
<dbReference type="InterPro" id="IPR009019">
    <property type="entry name" value="KH_sf_prok-type"/>
</dbReference>
<feature type="domain" description="Era-type G" evidence="10">
    <location>
        <begin position="12"/>
        <end position="179"/>
    </location>
</feature>
<keyword evidence="6" id="KW-0472">Membrane</keyword>
<dbReference type="CDD" id="cd22534">
    <property type="entry name" value="KH-II_Era"/>
    <property type="match status" value="1"/>
</dbReference>
<dbReference type="PANTHER" id="PTHR42698">
    <property type="entry name" value="GTPASE ERA"/>
    <property type="match status" value="1"/>
</dbReference>
<dbReference type="GO" id="GO:0000028">
    <property type="term" value="P:ribosomal small subunit assembly"/>
    <property type="evidence" value="ECO:0007669"/>
    <property type="project" value="TreeGrafter"/>
</dbReference>
<comment type="function">
    <text evidence="6">An essential GTPase that binds both GDP and GTP, with rapid nucleotide exchange. Plays a role in 16S rRNA processing and 30S ribosomal subunit biogenesis and possibly also in cell cycle regulation and energy metabolism.</text>
</comment>
<feature type="binding site" evidence="6">
    <location>
        <begin position="130"/>
        <end position="133"/>
    </location>
    <ligand>
        <name>GTP</name>
        <dbReference type="ChEBI" id="CHEBI:37565"/>
    </ligand>
</feature>
<comment type="subcellular location">
    <subcellularLocation>
        <location evidence="6">Cytoplasm</location>
    </subcellularLocation>
    <subcellularLocation>
        <location evidence="6">Cell membrane</location>
        <topology evidence="6">Peripheral membrane protein</topology>
    </subcellularLocation>
</comment>
<evidence type="ECO:0000313" key="11">
    <source>
        <dbReference type="EMBL" id="OGH93945.1"/>
    </source>
</evidence>
<dbReference type="Pfam" id="PF01926">
    <property type="entry name" value="MMR_HSR1"/>
    <property type="match status" value="1"/>
</dbReference>
<dbReference type="NCBIfam" id="TIGR00231">
    <property type="entry name" value="small_GTP"/>
    <property type="match status" value="1"/>
</dbReference>
<dbReference type="SUPFAM" id="SSF52540">
    <property type="entry name" value="P-loop containing nucleoside triphosphate hydrolases"/>
    <property type="match status" value="1"/>
</dbReference>
<dbReference type="NCBIfam" id="NF000908">
    <property type="entry name" value="PRK00089.1"/>
    <property type="match status" value="1"/>
</dbReference>
<comment type="caution">
    <text evidence="11">The sequence shown here is derived from an EMBL/GenBank/DDBJ whole genome shotgun (WGS) entry which is preliminary data.</text>
</comment>
<dbReference type="Gene3D" id="3.30.300.20">
    <property type="match status" value="1"/>
</dbReference>
<dbReference type="InterPro" id="IPR030388">
    <property type="entry name" value="G_ERA_dom"/>
</dbReference>
<evidence type="ECO:0000256" key="6">
    <source>
        <dbReference type="HAMAP-Rule" id="MF_00367"/>
    </source>
</evidence>
<organism evidence="11 12">
    <name type="scientific">Candidatus Magasanikbacteria bacterium RIFOXYD2_FULL_41_14</name>
    <dbReference type="NCBI Taxonomy" id="1798709"/>
    <lineage>
        <taxon>Bacteria</taxon>
        <taxon>Candidatus Magasanikiibacteriota</taxon>
    </lineage>
</organism>
<dbReference type="GO" id="GO:0003924">
    <property type="term" value="F:GTPase activity"/>
    <property type="evidence" value="ECO:0007669"/>
    <property type="project" value="UniProtKB-UniRule"/>
</dbReference>
<keyword evidence="3 6" id="KW-0547">Nucleotide-binding</keyword>
<dbReference type="GO" id="GO:0070181">
    <property type="term" value="F:small ribosomal subunit rRNA binding"/>
    <property type="evidence" value="ECO:0007669"/>
    <property type="project" value="UniProtKB-UniRule"/>
</dbReference>
<feature type="region of interest" description="G4" evidence="7">
    <location>
        <begin position="130"/>
        <end position="133"/>
    </location>
</feature>
<dbReference type="GO" id="GO:0005525">
    <property type="term" value="F:GTP binding"/>
    <property type="evidence" value="ECO:0007669"/>
    <property type="project" value="UniProtKB-UniRule"/>
</dbReference>
<protein>
    <recommendedName>
        <fullName evidence="2 6">GTPase Era</fullName>
    </recommendedName>
</protein>
<keyword evidence="6" id="KW-0963">Cytoplasm</keyword>
<evidence type="ECO:0000259" key="10">
    <source>
        <dbReference type="PROSITE" id="PS51713"/>
    </source>
</evidence>
<dbReference type="InterPro" id="IPR027417">
    <property type="entry name" value="P-loop_NTPase"/>
</dbReference>
<evidence type="ECO:0000256" key="7">
    <source>
        <dbReference type="PROSITE-ProRule" id="PRU01050"/>
    </source>
</evidence>
<dbReference type="PANTHER" id="PTHR42698:SF2">
    <property type="entry name" value="GTPASE ERA-LIKE, CHLOROPLASTIC"/>
    <property type="match status" value="1"/>
</dbReference>
<keyword evidence="5 6" id="KW-0342">GTP-binding</keyword>
<feature type="region of interest" description="G1" evidence="7">
    <location>
        <begin position="20"/>
        <end position="27"/>
    </location>
</feature>
<feature type="region of interest" description="G3" evidence="7">
    <location>
        <begin position="67"/>
        <end position="70"/>
    </location>
</feature>